<gene>
    <name evidence="10" type="ORF">Fmac_010320</name>
</gene>
<dbReference type="CDD" id="cd15798">
    <property type="entry name" value="PMEI-like_3"/>
    <property type="match status" value="1"/>
</dbReference>
<protein>
    <recommendedName>
        <fullName evidence="8">Pectinesterase</fullName>
        <ecNumber evidence="8">3.1.1.11</ecNumber>
    </recommendedName>
</protein>
<keyword evidence="8" id="KW-0964">Secreted</keyword>
<keyword evidence="7 8" id="KW-0063">Aspartyl esterase</keyword>
<evidence type="ECO:0000313" key="11">
    <source>
        <dbReference type="Proteomes" id="UP001603857"/>
    </source>
</evidence>
<reference evidence="10 11" key="1">
    <citation type="submission" date="2024-08" db="EMBL/GenBank/DDBJ databases">
        <title>Insights into the chromosomal genome structure of Flemingia macrophylla.</title>
        <authorList>
            <person name="Ding Y."/>
            <person name="Zhao Y."/>
            <person name="Bi W."/>
            <person name="Wu M."/>
            <person name="Zhao G."/>
            <person name="Gong Y."/>
            <person name="Li W."/>
            <person name="Zhang P."/>
        </authorList>
    </citation>
    <scope>NUCLEOTIDE SEQUENCE [LARGE SCALE GENOMIC DNA]</scope>
    <source>
        <strain evidence="10">DYQJB</strain>
        <tissue evidence="10">Leaf</tissue>
    </source>
</reference>
<dbReference type="Gene3D" id="1.20.140.40">
    <property type="entry name" value="Invertase/pectin methylesterase inhibitor family protein"/>
    <property type="match status" value="1"/>
</dbReference>
<feature type="domain" description="Pectinesterase inhibitor" evidence="9">
    <location>
        <begin position="25"/>
        <end position="175"/>
    </location>
</feature>
<accession>A0ABD1MJ92</accession>
<evidence type="ECO:0000256" key="1">
    <source>
        <dbReference type="ARBA" id="ARBA00004191"/>
    </source>
</evidence>
<dbReference type="GO" id="GO:0030599">
    <property type="term" value="F:pectinesterase activity"/>
    <property type="evidence" value="ECO:0007669"/>
    <property type="project" value="UniProtKB-UniRule"/>
</dbReference>
<dbReference type="SUPFAM" id="SSF101148">
    <property type="entry name" value="Plant invertase/pectin methylesterase inhibitor"/>
    <property type="match status" value="1"/>
</dbReference>
<name>A0ABD1MJ92_9FABA</name>
<dbReference type="InterPro" id="IPR011050">
    <property type="entry name" value="Pectin_lyase_fold/virulence"/>
</dbReference>
<sequence length="466" mass="51750">MARNLGLIIVFLSLFSLPSPAFSTIFSNAIDYWCNKTPHPQTCKHFATANHRHLQDGIPESASQFKNLILRTAMDQSVKAQIHIMWLESKCESKQETAAWRDCITLYRNTINILNQALNTTQQSTSYDLQTWLSTALTNIDTCQTGFQELGVGNDVLSLIPNKNISEIISSFLALNNASSLSPPKTNKNGFPRWLSPGDRKLLESPLLSPDVVVAKDGSGNFKTIKEALKAVSDRNGRKRFVIHVKRGVYNENIEIGNSLKNIMLYGDGIRLTIISGSRSVGRGSTTFNSATVVFTAVTGDGFIARDMTFRNTAGPEKHQAVALRCGADLSVFYRCRTDPNQNTGICIQNSRVMAGEDLVPVLSSFKTFLGRPWKEYSRTILMHTYIGSLVDPAGWLEWKGDFALDTLYYGEYMNIGPRGSTRGRVKWRGYRPITTASEASKFTVETFIAGRSWLPATGIPFFSGL</sequence>
<dbReference type="EMBL" id="JBGMDY010000004">
    <property type="protein sequence ID" value="KAL2335874.1"/>
    <property type="molecule type" value="Genomic_DNA"/>
</dbReference>
<keyword evidence="8" id="KW-0732">Signal</keyword>
<comment type="caution">
    <text evidence="10">The sequence shown here is derived from an EMBL/GenBank/DDBJ whole genome shotgun (WGS) entry which is preliminary data.</text>
</comment>
<organism evidence="10 11">
    <name type="scientific">Flemingia macrophylla</name>
    <dbReference type="NCBI Taxonomy" id="520843"/>
    <lineage>
        <taxon>Eukaryota</taxon>
        <taxon>Viridiplantae</taxon>
        <taxon>Streptophyta</taxon>
        <taxon>Embryophyta</taxon>
        <taxon>Tracheophyta</taxon>
        <taxon>Spermatophyta</taxon>
        <taxon>Magnoliopsida</taxon>
        <taxon>eudicotyledons</taxon>
        <taxon>Gunneridae</taxon>
        <taxon>Pentapetalae</taxon>
        <taxon>rosids</taxon>
        <taxon>fabids</taxon>
        <taxon>Fabales</taxon>
        <taxon>Fabaceae</taxon>
        <taxon>Papilionoideae</taxon>
        <taxon>50 kb inversion clade</taxon>
        <taxon>NPAAA clade</taxon>
        <taxon>indigoferoid/millettioid clade</taxon>
        <taxon>Phaseoleae</taxon>
        <taxon>Flemingia</taxon>
    </lineage>
</organism>
<evidence type="ECO:0000256" key="6">
    <source>
        <dbReference type="ARBA" id="ARBA00022801"/>
    </source>
</evidence>
<evidence type="ECO:0000256" key="8">
    <source>
        <dbReference type="RuleBase" id="RU000589"/>
    </source>
</evidence>
<comment type="similarity">
    <text evidence="3">In the N-terminal section; belongs to the PMEI family.</text>
</comment>
<keyword evidence="11" id="KW-1185">Reference proteome</keyword>
<comment type="similarity">
    <text evidence="4">In the C-terminal section; belongs to the pectinesterase family.</text>
</comment>
<dbReference type="InterPro" id="IPR012334">
    <property type="entry name" value="Pectin_lyas_fold"/>
</dbReference>
<proteinExistence type="inferred from homology"/>
<comment type="pathway">
    <text evidence="2 8">Glycan metabolism; pectin degradation; 2-dehydro-3-deoxy-D-gluconate from pectin: step 1/5.</text>
</comment>
<dbReference type="SMART" id="SM00856">
    <property type="entry name" value="PMEI"/>
    <property type="match status" value="1"/>
</dbReference>
<evidence type="ECO:0000256" key="3">
    <source>
        <dbReference type="ARBA" id="ARBA00006027"/>
    </source>
</evidence>
<evidence type="ECO:0000256" key="4">
    <source>
        <dbReference type="ARBA" id="ARBA00007786"/>
    </source>
</evidence>
<comment type="function">
    <text evidence="8">Acts in the modification of cell walls via demethylesterification of cell wall pectin.</text>
</comment>
<dbReference type="GO" id="GO:0042545">
    <property type="term" value="P:cell wall modification"/>
    <property type="evidence" value="ECO:0007669"/>
    <property type="project" value="UniProtKB-UniRule"/>
</dbReference>
<dbReference type="InterPro" id="IPR000070">
    <property type="entry name" value="Pectinesterase_cat"/>
</dbReference>
<dbReference type="AlphaFoldDB" id="A0ABD1MJ92"/>
<evidence type="ECO:0000259" key="9">
    <source>
        <dbReference type="SMART" id="SM00856"/>
    </source>
</evidence>
<dbReference type="SUPFAM" id="SSF51126">
    <property type="entry name" value="Pectin lyase-like"/>
    <property type="match status" value="1"/>
</dbReference>
<dbReference type="Gene3D" id="2.160.20.10">
    <property type="entry name" value="Single-stranded right-handed beta-helix, Pectin lyase-like"/>
    <property type="match status" value="2"/>
</dbReference>
<comment type="subcellular location">
    <subcellularLocation>
        <location evidence="1 8">Secreted</location>
        <location evidence="1 8">Cell wall</location>
    </subcellularLocation>
</comment>
<dbReference type="GO" id="GO:0045490">
    <property type="term" value="P:pectin catabolic process"/>
    <property type="evidence" value="ECO:0007669"/>
    <property type="project" value="UniProtKB-UniRule"/>
</dbReference>
<keyword evidence="8" id="KW-0961">Cell wall biogenesis/degradation</keyword>
<dbReference type="InterPro" id="IPR006501">
    <property type="entry name" value="Pectinesterase_inhib_dom"/>
</dbReference>
<keyword evidence="5 8" id="KW-0134">Cell wall</keyword>
<dbReference type="Pfam" id="PF04043">
    <property type="entry name" value="PMEI"/>
    <property type="match status" value="1"/>
</dbReference>
<feature type="chain" id="PRO_5044527652" description="Pectinesterase" evidence="8">
    <location>
        <begin position="24"/>
        <end position="466"/>
    </location>
</feature>
<dbReference type="NCBIfam" id="TIGR01614">
    <property type="entry name" value="PME_inhib"/>
    <property type="match status" value="1"/>
</dbReference>
<evidence type="ECO:0000313" key="10">
    <source>
        <dbReference type="EMBL" id="KAL2335874.1"/>
    </source>
</evidence>
<dbReference type="EC" id="3.1.1.11" evidence="8"/>
<evidence type="ECO:0000256" key="2">
    <source>
        <dbReference type="ARBA" id="ARBA00005184"/>
    </source>
</evidence>
<keyword evidence="6 8" id="KW-0378">Hydrolase</keyword>
<dbReference type="Proteomes" id="UP001603857">
    <property type="component" value="Unassembled WGS sequence"/>
</dbReference>
<dbReference type="PANTHER" id="PTHR31707">
    <property type="entry name" value="PECTINESTERASE"/>
    <property type="match status" value="1"/>
</dbReference>
<feature type="signal peptide" evidence="8">
    <location>
        <begin position="1"/>
        <end position="23"/>
    </location>
</feature>
<evidence type="ECO:0000256" key="5">
    <source>
        <dbReference type="ARBA" id="ARBA00022512"/>
    </source>
</evidence>
<dbReference type="InterPro" id="IPR018040">
    <property type="entry name" value="Pectinesterase_Tyr_AS"/>
</dbReference>
<dbReference type="InterPro" id="IPR035513">
    <property type="entry name" value="Invertase/methylesterase_inhib"/>
</dbReference>
<evidence type="ECO:0000256" key="7">
    <source>
        <dbReference type="ARBA" id="ARBA00023085"/>
    </source>
</evidence>
<dbReference type="Pfam" id="PF01095">
    <property type="entry name" value="Pectinesterase"/>
    <property type="match status" value="1"/>
</dbReference>
<comment type="catalytic activity">
    <reaction evidence="8">
        <text>[(1-&gt;4)-alpha-D-galacturonosyl methyl ester](n) + n H2O = [(1-&gt;4)-alpha-D-galacturonosyl](n) + n methanol + n H(+)</text>
        <dbReference type="Rhea" id="RHEA:22380"/>
        <dbReference type="Rhea" id="RHEA-COMP:14570"/>
        <dbReference type="Rhea" id="RHEA-COMP:14573"/>
        <dbReference type="ChEBI" id="CHEBI:15377"/>
        <dbReference type="ChEBI" id="CHEBI:15378"/>
        <dbReference type="ChEBI" id="CHEBI:17790"/>
        <dbReference type="ChEBI" id="CHEBI:140522"/>
        <dbReference type="ChEBI" id="CHEBI:140523"/>
        <dbReference type="EC" id="3.1.1.11"/>
    </reaction>
</comment>
<dbReference type="PROSITE" id="PS00800">
    <property type="entry name" value="PECTINESTERASE_1"/>
    <property type="match status" value="1"/>
</dbReference>